<protein>
    <submittedName>
        <fullName evidence="1">Uncharacterized protein</fullName>
    </submittedName>
</protein>
<evidence type="ECO:0000313" key="1">
    <source>
        <dbReference type="EMBL" id="KAG0425065.1"/>
    </source>
</evidence>
<reference evidence="1 2" key="1">
    <citation type="journal article" date="2020" name="Cell">
        <title>Large-Scale Comparative Analyses of Tick Genomes Elucidate Their Genetic Diversity and Vector Capacities.</title>
        <authorList>
            <consortium name="Tick Genome and Microbiome Consortium (TIGMIC)"/>
            <person name="Jia N."/>
            <person name="Wang J."/>
            <person name="Shi W."/>
            <person name="Du L."/>
            <person name="Sun Y."/>
            <person name="Zhan W."/>
            <person name="Jiang J.F."/>
            <person name="Wang Q."/>
            <person name="Zhang B."/>
            <person name="Ji P."/>
            <person name="Bell-Sakyi L."/>
            <person name="Cui X.M."/>
            <person name="Yuan T.T."/>
            <person name="Jiang B.G."/>
            <person name="Yang W.F."/>
            <person name="Lam T.T."/>
            <person name="Chang Q.C."/>
            <person name="Ding S.J."/>
            <person name="Wang X.J."/>
            <person name="Zhu J.G."/>
            <person name="Ruan X.D."/>
            <person name="Zhao L."/>
            <person name="Wei J.T."/>
            <person name="Ye R.Z."/>
            <person name="Que T.C."/>
            <person name="Du C.H."/>
            <person name="Zhou Y.H."/>
            <person name="Cheng J.X."/>
            <person name="Dai P.F."/>
            <person name="Guo W.B."/>
            <person name="Han X.H."/>
            <person name="Huang E.J."/>
            <person name="Li L.F."/>
            <person name="Wei W."/>
            <person name="Gao Y.C."/>
            <person name="Liu J.Z."/>
            <person name="Shao H.Z."/>
            <person name="Wang X."/>
            <person name="Wang C.C."/>
            <person name="Yang T.C."/>
            <person name="Huo Q.B."/>
            <person name="Li W."/>
            <person name="Chen H.Y."/>
            <person name="Chen S.E."/>
            <person name="Zhou L.G."/>
            <person name="Ni X.B."/>
            <person name="Tian J.H."/>
            <person name="Sheng Y."/>
            <person name="Liu T."/>
            <person name="Pan Y.S."/>
            <person name="Xia L.Y."/>
            <person name="Li J."/>
            <person name="Zhao F."/>
            <person name="Cao W.C."/>
        </authorList>
    </citation>
    <scope>NUCLEOTIDE SEQUENCE [LARGE SCALE GENOMIC DNA]</scope>
    <source>
        <strain evidence="1">Iper-2018</strain>
    </source>
</reference>
<feature type="non-terminal residue" evidence="1">
    <location>
        <position position="423"/>
    </location>
</feature>
<gene>
    <name evidence="1" type="ORF">HPB47_027750</name>
</gene>
<keyword evidence="2" id="KW-1185">Reference proteome</keyword>
<comment type="caution">
    <text evidence="1">The sequence shown here is derived from an EMBL/GenBank/DDBJ whole genome shotgun (WGS) entry which is preliminary data.</text>
</comment>
<proteinExistence type="predicted"/>
<dbReference type="EMBL" id="JABSTQ010009895">
    <property type="protein sequence ID" value="KAG0425065.1"/>
    <property type="molecule type" value="Genomic_DNA"/>
</dbReference>
<organism evidence="1 2">
    <name type="scientific">Ixodes persulcatus</name>
    <name type="common">Taiga tick</name>
    <dbReference type="NCBI Taxonomy" id="34615"/>
    <lineage>
        <taxon>Eukaryota</taxon>
        <taxon>Metazoa</taxon>
        <taxon>Ecdysozoa</taxon>
        <taxon>Arthropoda</taxon>
        <taxon>Chelicerata</taxon>
        <taxon>Arachnida</taxon>
        <taxon>Acari</taxon>
        <taxon>Parasitiformes</taxon>
        <taxon>Ixodida</taxon>
        <taxon>Ixodoidea</taxon>
        <taxon>Ixodidae</taxon>
        <taxon>Ixodinae</taxon>
        <taxon>Ixodes</taxon>
    </lineage>
</organism>
<sequence>MKKLRRRPQKLPSMMTKHVLSVARARPENYPWLYGKLRRDDKDNPKRENVSKEVARLLGIVRCKSLEDMWRVAVFLLTAAAAQKNDSLIFYTNCDDMPTDTQCKVVDKEDFESDFYKNLASMAFPAAIETKECDYLVSKKDITHAIKWVVQYCYAEFRATANGTDGRETTEFSQRECSPPEDSSVCRYKVEKITEKVQTEEDEKSPKERKGMDPRPGSGRREESFKGRSHYDCAKVKAGSTLGNNSFLKGADLPWMVQVKVAHPYFKSHCEGSIINKYVVITRAYCTEMTGENPNEIWVNTYGNDDNGQNITLRVKKILRHPEYKYPSSEKDVALVMVEKAIKFNKNIMPICLQSTPADLSKMTLVTVGIRRRSFGPAKPEGSWYSTGLKLLSDVDCGVKFKYGRYLKDTMFCGHGEGDEICK</sequence>
<evidence type="ECO:0000313" key="2">
    <source>
        <dbReference type="Proteomes" id="UP000805193"/>
    </source>
</evidence>
<accession>A0AC60PV41</accession>
<name>A0AC60PV41_IXOPE</name>
<dbReference type="Proteomes" id="UP000805193">
    <property type="component" value="Unassembled WGS sequence"/>
</dbReference>